<sequence length="88" mass="10242">MVTKMNDDKCGFIQNLDKLHTTELGIGRIKKNLFLDVDDVVKWCMDKILKSNAIIVRRGKNWYVHIDNCEITVNAYSYTIITAHKIKE</sequence>
<gene>
    <name evidence="1" type="ORF">rsdtw13_16290</name>
</gene>
<reference evidence="1" key="1">
    <citation type="journal article" date="2025" name="Int. J. Syst. Evol. Microbiol.">
        <title>Inconstantimicrobium mannanitabidum sp. nov., a novel member of the family Clostridiaceae isolated from anoxic soil under the treatment of reductive soil disinfestation.</title>
        <authorList>
            <person name="Ueki A."/>
            <person name="Tonouchi A."/>
            <person name="Honma S."/>
            <person name="Kaku N."/>
            <person name="Ueki K."/>
        </authorList>
    </citation>
    <scope>NUCLEOTIDE SEQUENCE</scope>
    <source>
        <strain evidence="1">TW13</strain>
    </source>
</reference>
<name>A0ACB5RBG5_9CLOT</name>
<dbReference type="EMBL" id="BROD01000001">
    <property type="protein sequence ID" value="GKX66371.1"/>
    <property type="molecule type" value="Genomic_DNA"/>
</dbReference>
<evidence type="ECO:0000313" key="1">
    <source>
        <dbReference type="EMBL" id="GKX66371.1"/>
    </source>
</evidence>
<accession>A0ACB5RBG5</accession>
<comment type="caution">
    <text evidence="1">The sequence shown here is derived from an EMBL/GenBank/DDBJ whole genome shotgun (WGS) entry which is preliminary data.</text>
</comment>
<keyword evidence="2" id="KW-1185">Reference proteome</keyword>
<organism evidence="1 2">
    <name type="scientific">Inconstantimicrobium mannanitabidum</name>
    <dbReference type="NCBI Taxonomy" id="1604901"/>
    <lineage>
        <taxon>Bacteria</taxon>
        <taxon>Bacillati</taxon>
        <taxon>Bacillota</taxon>
        <taxon>Clostridia</taxon>
        <taxon>Eubacteriales</taxon>
        <taxon>Clostridiaceae</taxon>
        <taxon>Inconstantimicrobium</taxon>
    </lineage>
</organism>
<dbReference type="Proteomes" id="UP001058074">
    <property type="component" value="Unassembled WGS sequence"/>
</dbReference>
<proteinExistence type="predicted"/>
<evidence type="ECO:0000313" key="2">
    <source>
        <dbReference type="Proteomes" id="UP001058074"/>
    </source>
</evidence>
<protein>
    <submittedName>
        <fullName evidence="1">Transposase</fullName>
    </submittedName>
</protein>